<evidence type="ECO:0000313" key="2">
    <source>
        <dbReference type="Proteomes" id="UP001234202"/>
    </source>
</evidence>
<proteinExistence type="predicted"/>
<organism evidence="1 2">
    <name type="scientific">Naganishia onofrii</name>
    <dbReference type="NCBI Taxonomy" id="1851511"/>
    <lineage>
        <taxon>Eukaryota</taxon>
        <taxon>Fungi</taxon>
        <taxon>Dikarya</taxon>
        <taxon>Basidiomycota</taxon>
        <taxon>Agaricomycotina</taxon>
        <taxon>Tremellomycetes</taxon>
        <taxon>Filobasidiales</taxon>
        <taxon>Filobasidiaceae</taxon>
        <taxon>Naganishia</taxon>
    </lineage>
</organism>
<dbReference type="EMBL" id="JASBWV010000005">
    <property type="protein sequence ID" value="KAJ9126287.1"/>
    <property type="molecule type" value="Genomic_DNA"/>
</dbReference>
<reference evidence="1" key="1">
    <citation type="submission" date="2023-04" db="EMBL/GenBank/DDBJ databases">
        <title>Draft Genome sequencing of Naganishia species isolated from polar environments using Oxford Nanopore Technology.</title>
        <authorList>
            <person name="Leo P."/>
            <person name="Venkateswaran K."/>
        </authorList>
    </citation>
    <scope>NUCLEOTIDE SEQUENCE</scope>
    <source>
        <strain evidence="1">DBVPG 5303</strain>
    </source>
</reference>
<comment type="caution">
    <text evidence="1">The sequence shown here is derived from an EMBL/GenBank/DDBJ whole genome shotgun (WGS) entry which is preliminary data.</text>
</comment>
<accession>A0ACC2XUB9</accession>
<dbReference type="Proteomes" id="UP001234202">
    <property type="component" value="Unassembled WGS sequence"/>
</dbReference>
<protein>
    <submittedName>
        <fullName evidence="1">Uncharacterized protein</fullName>
    </submittedName>
</protein>
<evidence type="ECO:0000313" key="1">
    <source>
        <dbReference type="EMBL" id="KAJ9126287.1"/>
    </source>
</evidence>
<keyword evidence="2" id="KW-1185">Reference proteome</keyword>
<sequence length="1107" mass="122187">MPITISPSQQRLGLRLVLGFAGLLVLRSLFFPSSSSSSSRGDKKIQSHGVLERVLLTEKYLDVHKYPFLQHRQGRDDRWDLFDGQVSDGLEDFWTRFQKPFITGKDTAHLDQQVVRGAIDDLFSFNGWVTQGCSTLKRPFAQNSIDEHYEDLAGQGKLYYIAIVIHSADHFLVDQLAVIVQLAKRLGPQNIFVSMLDSASDDSTPTLADLSEAVLITLGIAFRIRRVPPMTVDPSAAYYPLEEATARNAALEPLHELYSKRNVKFHKVIWLKGFTCPNDILESLRVSEVNQAAMVCGMDWAEHNGFFIFSDRWRTRDIEGNLFRQAKSSSKPEAGPPRDKIGTERYAAHLPFQTFCCESGTHVVDPEQSYYRGIDYRASNLAQNMSSSEAPVEWDPESQCMDSTQMWFCRDLWTDAARGDVKGGKKVQKLPTGHRKMEGAPHKKRAELPVDDVVPPVAPVAAAAEEPQVKPREEQPRLQKQDEVKDERESGTDMDNMDDAAEAAAPAPIHPADALPASAFLVPNNVFTPARILVNPRCVTTYGGVSHTQLALDLFGTKGAPGAGDSVSKNKYILEDWAGPPDSFVCQEMRTTGGRTAPKSQRRVGWLLQNEPYLANQAKGYRTTINVTRYSLFPHSTLTTLLSHCPTSLPLVIQESSERAKKRAKQHTDSNSANNDGAGVFRLAQTVGKEWEGVGQEAEAFRQRIQRLIAETAQEGTSEPSTKTSPMSDVQHNIPSPNPSSTEESIASQRVFRVYKSLGKKAVAGKGTRPGSNARARGRPNGFFGDRIESVVPQPSSDFRIIDARPEPSRPAQPQTGATSTSQQLQHSTANHHVGMDVDEEDLKEIAKFLPMLQGATPVEKPKLEPIPLAPPAVYAPTGSTTPLQRSFATQASSLASTPSRNSVVTDDDDGDYVYDLYYRDPAVRVADLSGTEIGMGGAAIGALQGLDELLDEENDPGSDTEEGDEADEDSNDEDFYRNEYPEDEDASSGDERFPDDAHRNFRYGDELDPDRDGFDNDDEDSGDDTPAANANDALPSMRARQLDRMMRNLGLNRDDLSQRPITGGYPSAGGGLRDGRNGLGSGDDADEDDDFDEEEDIRQWKLLHDD</sequence>
<gene>
    <name evidence="1" type="ORF">QFC24_002019</name>
</gene>
<name>A0ACC2XUB9_9TREE</name>